<dbReference type="Proteomes" id="UP000278222">
    <property type="component" value="Unassembled WGS sequence"/>
</dbReference>
<dbReference type="PROSITE" id="PS51186">
    <property type="entry name" value="GNAT"/>
    <property type="match status" value="1"/>
</dbReference>
<dbReference type="InterPro" id="IPR016181">
    <property type="entry name" value="Acyl_CoA_acyltransferase"/>
</dbReference>
<keyword evidence="2" id="KW-0808">Transferase</keyword>
<evidence type="ECO:0000313" key="2">
    <source>
        <dbReference type="EMBL" id="ROQ02001.1"/>
    </source>
</evidence>
<keyword evidence="3" id="KW-1185">Reference proteome</keyword>
<dbReference type="AlphaFoldDB" id="A0A3N1ME34"/>
<evidence type="ECO:0000313" key="3">
    <source>
        <dbReference type="Proteomes" id="UP000278222"/>
    </source>
</evidence>
<accession>A0A3N1ME34</accession>
<dbReference type="InterPro" id="IPR051531">
    <property type="entry name" value="N-acetyltransferase"/>
</dbReference>
<dbReference type="PANTHER" id="PTHR43792:SF1">
    <property type="entry name" value="N-ACETYLTRANSFERASE DOMAIN-CONTAINING PROTEIN"/>
    <property type="match status" value="1"/>
</dbReference>
<dbReference type="InterPro" id="IPR000182">
    <property type="entry name" value="GNAT_dom"/>
</dbReference>
<comment type="caution">
    <text evidence="2">The sequence shown here is derived from an EMBL/GenBank/DDBJ whole genome shotgun (WGS) entry which is preliminary data.</text>
</comment>
<evidence type="ECO:0000259" key="1">
    <source>
        <dbReference type="PROSITE" id="PS51186"/>
    </source>
</evidence>
<feature type="domain" description="N-acetyltransferase" evidence="1">
    <location>
        <begin position="11"/>
        <end position="163"/>
    </location>
</feature>
<dbReference type="EMBL" id="RJKX01000011">
    <property type="protein sequence ID" value="ROQ02001.1"/>
    <property type="molecule type" value="Genomic_DNA"/>
</dbReference>
<organism evidence="2 3">
    <name type="scientific">Stella humosa</name>
    <dbReference type="NCBI Taxonomy" id="94"/>
    <lineage>
        <taxon>Bacteria</taxon>
        <taxon>Pseudomonadati</taxon>
        <taxon>Pseudomonadota</taxon>
        <taxon>Alphaproteobacteria</taxon>
        <taxon>Rhodospirillales</taxon>
        <taxon>Stellaceae</taxon>
        <taxon>Stella</taxon>
    </lineage>
</organism>
<dbReference type="PANTHER" id="PTHR43792">
    <property type="entry name" value="GNAT FAMILY, PUTATIVE (AFU_ORTHOLOGUE AFUA_3G00765)-RELATED-RELATED"/>
    <property type="match status" value="1"/>
</dbReference>
<reference evidence="2 3" key="1">
    <citation type="submission" date="2018-11" db="EMBL/GenBank/DDBJ databases">
        <title>Genomic Encyclopedia of Type Strains, Phase IV (KMG-IV): sequencing the most valuable type-strain genomes for metagenomic binning, comparative biology and taxonomic classification.</title>
        <authorList>
            <person name="Goeker M."/>
        </authorList>
    </citation>
    <scope>NUCLEOTIDE SEQUENCE [LARGE SCALE GENOMIC DNA]</scope>
    <source>
        <strain evidence="2 3">DSM 5900</strain>
    </source>
</reference>
<gene>
    <name evidence="2" type="ORF">EDC65_1188</name>
</gene>
<dbReference type="OrthoDB" id="6293260at2"/>
<dbReference type="SUPFAM" id="SSF55729">
    <property type="entry name" value="Acyl-CoA N-acyltransferases (Nat)"/>
    <property type="match status" value="1"/>
</dbReference>
<sequence length="170" mass="18392">MPQPELLTSRLRLRIRTLADVEPMVAMDTDPEVRRFLGPVDPDEHRAQVTAHITDGEPDFWAIERRERPGLIGLATIRPRPDGLGNQVTWRLAREAWGEGLATEAAAALVRHAEATPGYGPLVAIIDPGNAASIAVARRIGMVPIGEGVFYGGPRILYGFAPTAATDQSP</sequence>
<protein>
    <submittedName>
        <fullName evidence="2">RimJ/RimL family protein N-acetyltransferase</fullName>
    </submittedName>
</protein>
<dbReference type="Gene3D" id="3.40.630.30">
    <property type="match status" value="1"/>
</dbReference>
<name>A0A3N1ME34_9PROT</name>
<dbReference type="RefSeq" id="WP_123688704.1">
    <property type="nucleotide sequence ID" value="NZ_AP019700.1"/>
</dbReference>
<dbReference type="Pfam" id="PF13302">
    <property type="entry name" value="Acetyltransf_3"/>
    <property type="match status" value="1"/>
</dbReference>
<dbReference type="GO" id="GO:0016747">
    <property type="term" value="F:acyltransferase activity, transferring groups other than amino-acyl groups"/>
    <property type="evidence" value="ECO:0007669"/>
    <property type="project" value="InterPro"/>
</dbReference>
<proteinExistence type="predicted"/>